<accession>A0ABT9XJ61</accession>
<dbReference type="InterPro" id="IPR012675">
    <property type="entry name" value="Beta-grasp_dom_sf"/>
</dbReference>
<dbReference type="Proteomes" id="UP001232973">
    <property type="component" value="Unassembled WGS sequence"/>
</dbReference>
<dbReference type="PANTHER" id="PTHR34472:SF1">
    <property type="entry name" value="SULFUR CARRIER PROTEIN THIS"/>
    <property type="match status" value="1"/>
</dbReference>
<dbReference type="InterPro" id="IPR016155">
    <property type="entry name" value="Mopterin_synth/thiamin_S_b"/>
</dbReference>
<comment type="caution">
    <text evidence="1">The sequence shown here is derived from an EMBL/GenBank/DDBJ whole genome shotgun (WGS) entry which is preliminary data.</text>
</comment>
<dbReference type="EMBL" id="JAUSTP010000017">
    <property type="protein sequence ID" value="MDQ0190318.1"/>
    <property type="molecule type" value="Genomic_DNA"/>
</dbReference>
<protein>
    <submittedName>
        <fullName evidence="1">Sulfur carrier protein</fullName>
    </submittedName>
</protein>
<dbReference type="InterPro" id="IPR003749">
    <property type="entry name" value="ThiS/MoaD-like"/>
</dbReference>
<reference evidence="1 2" key="1">
    <citation type="submission" date="2023-07" db="EMBL/GenBank/DDBJ databases">
        <title>Genomic Encyclopedia of Type Strains, Phase IV (KMG-IV): sequencing the most valuable type-strain genomes for metagenomic binning, comparative biology and taxonomic classification.</title>
        <authorList>
            <person name="Goeker M."/>
        </authorList>
    </citation>
    <scope>NUCLEOTIDE SEQUENCE [LARGE SCALE GENOMIC DNA]</scope>
    <source>
        <strain evidence="1 2">DSM 4006</strain>
    </source>
</reference>
<dbReference type="InterPro" id="IPR010035">
    <property type="entry name" value="Thi_S"/>
</dbReference>
<dbReference type="SUPFAM" id="SSF54285">
    <property type="entry name" value="MoaD/ThiS"/>
    <property type="match status" value="1"/>
</dbReference>
<proteinExistence type="predicted"/>
<sequence length="66" mass="7461">MNIWVNGKERTVSEHITVAELITELELTHERIAVEHNRTILSRTEFSTVTLQDGDVLEIVRFVGGG</sequence>
<evidence type="ECO:0000313" key="2">
    <source>
        <dbReference type="Proteomes" id="UP001232973"/>
    </source>
</evidence>
<dbReference type="RefSeq" id="WP_274454678.1">
    <property type="nucleotide sequence ID" value="NZ_CP067097.1"/>
</dbReference>
<dbReference type="Gene3D" id="3.10.20.30">
    <property type="match status" value="1"/>
</dbReference>
<name>A0ABT9XJ61_9BACL</name>
<dbReference type="PANTHER" id="PTHR34472">
    <property type="entry name" value="SULFUR CARRIER PROTEIN THIS"/>
    <property type="match status" value="1"/>
</dbReference>
<dbReference type="NCBIfam" id="TIGR01683">
    <property type="entry name" value="thiS"/>
    <property type="match status" value="1"/>
</dbReference>
<gene>
    <name evidence="1" type="ORF">J2S03_002182</name>
</gene>
<keyword evidence="2" id="KW-1185">Reference proteome</keyword>
<dbReference type="Pfam" id="PF02597">
    <property type="entry name" value="ThiS"/>
    <property type="match status" value="1"/>
</dbReference>
<evidence type="ECO:0000313" key="1">
    <source>
        <dbReference type="EMBL" id="MDQ0190318.1"/>
    </source>
</evidence>
<organism evidence="1 2">
    <name type="scientific">Alicyclobacillus cycloheptanicus</name>
    <dbReference type="NCBI Taxonomy" id="1457"/>
    <lineage>
        <taxon>Bacteria</taxon>
        <taxon>Bacillati</taxon>
        <taxon>Bacillota</taxon>
        <taxon>Bacilli</taxon>
        <taxon>Bacillales</taxon>
        <taxon>Alicyclobacillaceae</taxon>
        <taxon>Alicyclobacillus</taxon>
    </lineage>
</organism>
<dbReference type="CDD" id="cd00565">
    <property type="entry name" value="Ubl_ThiS"/>
    <property type="match status" value="1"/>
</dbReference>